<dbReference type="SUPFAM" id="SSF55785">
    <property type="entry name" value="PYP-like sensor domain (PAS domain)"/>
    <property type="match status" value="1"/>
</dbReference>
<reference evidence="4 5" key="1">
    <citation type="submission" date="2020-07" db="EMBL/GenBank/DDBJ databases">
        <title>Genomic characterization of Flavobacterium psychrophilum strains.</title>
        <authorList>
            <person name="Castillo D."/>
            <person name="Jorgensen J."/>
            <person name="Middelboe M."/>
        </authorList>
    </citation>
    <scope>NUCLEOTIDE SEQUENCE [LARGE SCALE GENOMIC DNA]</scope>
    <source>
        <strain evidence="4 5">FPS-R7</strain>
    </source>
</reference>
<dbReference type="CDD" id="cd00130">
    <property type="entry name" value="PAS"/>
    <property type="match status" value="1"/>
</dbReference>
<dbReference type="GeneID" id="66552950"/>
<dbReference type="KEGG" id="fpw:IA04_07085"/>
<evidence type="ECO:0000256" key="2">
    <source>
        <dbReference type="ARBA" id="ARBA00022643"/>
    </source>
</evidence>
<keyword evidence="2" id="KW-0288">FMN</keyword>
<evidence type="ECO:0000313" key="5">
    <source>
        <dbReference type="Proteomes" id="UP000596329"/>
    </source>
</evidence>
<dbReference type="NCBIfam" id="TIGR00229">
    <property type="entry name" value="sensory_box"/>
    <property type="match status" value="1"/>
</dbReference>
<dbReference type="KEGG" id="fpc:FPSM_01962"/>
<evidence type="ECO:0000313" key="4">
    <source>
        <dbReference type="EMBL" id="QRE03604.1"/>
    </source>
</evidence>
<dbReference type="OMA" id="MMCLDIY"/>
<dbReference type="Proteomes" id="UP000596329">
    <property type="component" value="Chromosome"/>
</dbReference>
<dbReference type="PANTHER" id="PTHR47429">
    <property type="entry name" value="PROTEIN TWIN LOV 1"/>
    <property type="match status" value="1"/>
</dbReference>
<evidence type="ECO:0000256" key="3">
    <source>
        <dbReference type="ARBA" id="ARBA00022991"/>
    </source>
</evidence>
<dbReference type="InterPro" id="IPR035965">
    <property type="entry name" value="PAS-like_dom_sf"/>
</dbReference>
<dbReference type="PROSITE" id="PS50112">
    <property type="entry name" value="PAS"/>
    <property type="match status" value="1"/>
</dbReference>
<evidence type="ECO:0000256" key="1">
    <source>
        <dbReference type="ARBA" id="ARBA00022630"/>
    </source>
</evidence>
<sequence>MLEQYDKAFAKYRKSLKTIPLPIICWDFHSIKNLELLDFDAIQKNWNEKISFLKIVNNDKKDIIVTDENFKIIFVTKNIVAITGYNSDEIIGKSPKMFQGVLTSESIKNNIRKAIINKKPFKEVIINYKKDGSTYLCEIEAIPKFNKKGEFLNYIAFERIAS</sequence>
<dbReference type="PANTHER" id="PTHR47429:SF2">
    <property type="entry name" value="PROTEIN TWIN LOV 1"/>
    <property type="match status" value="1"/>
</dbReference>
<gene>
    <name evidence="4" type="ORF">H0H26_12045</name>
</gene>
<protein>
    <submittedName>
        <fullName evidence="4">PAS domain-containing protein</fullName>
    </submittedName>
</protein>
<organism evidence="4 5">
    <name type="scientific">Flavobacterium psychrophilum</name>
    <dbReference type="NCBI Taxonomy" id="96345"/>
    <lineage>
        <taxon>Bacteria</taxon>
        <taxon>Pseudomonadati</taxon>
        <taxon>Bacteroidota</taxon>
        <taxon>Flavobacteriia</taxon>
        <taxon>Flavobacteriales</taxon>
        <taxon>Flavobacteriaceae</taxon>
        <taxon>Flavobacterium</taxon>
    </lineage>
</organism>
<dbReference type="EMBL" id="CP059075">
    <property type="protein sequence ID" value="QRE03604.1"/>
    <property type="molecule type" value="Genomic_DNA"/>
</dbReference>
<dbReference type="Gene3D" id="3.30.450.20">
    <property type="entry name" value="PAS domain"/>
    <property type="match status" value="1"/>
</dbReference>
<proteinExistence type="predicted"/>
<keyword evidence="3" id="KW-0157">Chromophore</keyword>
<dbReference type="KEGG" id="fpq:IB65_07080"/>
<dbReference type="InterPro" id="IPR000014">
    <property type="entry name" value="PAS"/>
</dbReference>
<keyword evidence="1" id="KW-0285">Flavoprotein</keyword>
<name>A0A076P5A4_FLAPS</name>
<dbReference type="RefSeq" id="WP_011963609.1">
    <property type="nucleotide sequence ID" value="NZ_BJSV01000012.1"/>
</dbReference>
<dbReference type="KEGG" id="fpv:IA03_07180"/>
<dbReference type="KEGG" id="fpk:IA06_07130"/>
<dbReference type="Pfam" id="PF13426">
    <property type="entry name" value="PAS_9"/>
    <property type="match status" value="1"/>
</dbReference>
<accession>A0A076P5A4</accession>
<dbReference type="AlphaFoldDB" id="A0A076P5A4"/>